<dbReference type="AlphaFoldDB" id="A0A8K0X6E0"/>
<dbReference type="EMBL" id="JAGPXD010000002">
    <property type="protein sequence ID" value="KAH7366781.1"/>
    <property type="molecule type" value="Genomic_DNA"/>
</dbReference>
<protein>
    <submittedName>
        <fullName evidence="1">Uncharacterized protein</fullName>
    </submittedName>
</protein>
<evidence type="ECO:0000313" key="1">
    <source>
        <dbReference type="EMBL" id="KAH7366781.1"/>
    </source>
</evidence>
<keyword evidence="2" id="KW-1185">Reference proteome</keyword>
<comment type="caution">
    <text evidence="1">The sequence shown here is derived from an EMBL/GenBank/DDBJ whole genome shotgun (WGS) entry which is preliminary data.</text>
</comment>
<accession>A0A8K0X6E0</accession>
<reference evidence="1" key="1">
    <citation type="journal article" date="2021" name="Nat. Commun.">
        <title>Genetic determinants of endophytism in the Arabidopsis root mycobiome.</title>
        <authorList>
            <person name="Mesny F."/>
            <person name="Miyauchi S."/>
            <person name="Thiergart T."/>
            <person name="Pickel B."/>
            <person name="Atanasova L."/>
            <person name="Karlsson M."/>
            <person name="Huettel B."/>
            <person name="Barry K.W."/>
            <person name="Haridas S."/>
            <person name="Chen C."/>
            <person name="Bauer D."/>
            <person name="Andreopoulos W."/>
            <person name="Pangilinan J."/>
            <person name="LaButti K."/>
            <person name="Riley R."/>
            <person name="Lipzen A."/>
            <person name="Clum A."/>
            <person name="Drula E."/>
            <person name="Henrissat B."/>
            <person name="Kohler A."/>
            <person name="Grigoriev I.V."/>
            <person name="Martin F.M."/>
            <person name="Hacquard S."/>
        </authorList>
    </citation>
    <scope>NUCLEOTIDE SEQUENCE</scope>
    <source>
        <strain evidence="1">MPI-CAGE-AT-0016</strain>
    </source>
</reference>
<name>A0A8K0X6E0_9PEZI</name>
<proteinExistence type="predicted"/>
<organism evidence="1 2">
    <name type="scientific">Plectosphaerella cucumerina</name>
    <dbReference type="NCBI Taxonomy" id="40658"/>
    <lineage>
        <taxon>Eukaryota</taxon>
        <taxon>Fungi</taxon>
        <taxon>Dikarya</taxon>
        <taxon>Ascomycota</taxon>
        <taxon>Pezizomycotina</taxon>
        <taxon>Sordariomycetes</taxon>
        <taxon>Hypocreomycetidae</taxon>
        <taxon>Glomerellales</taxon>
        <taxon>Plectosphaerellaceae</taxon>
        <taxon>Plectosphaerella</taxon>
    </lineage>
</organism>
<dbReference type="Proteomes" id="UP000813385">
    <property type="component" value="Unassembled WGS sequence"/>
</dbReference>
<gene>
    <name evidence="1" type="ORF">B0T11DRAFT_47165</name>
</gene>
<sequence length="270" mass="28856">MNSRECRWRWMDGRMQRASRVGNRDRETSCRRSGGWCTRGGHPPARSARTRPGREKADVACGPGLPGLAWLCLACLTCCCVYRCTRRHTAGTGCYTRQATSDPKNTEGSCTLIEGISGPMGRTGGGRGASASGMRRDRLVGGSAGASICARHFSSSKNPLAGRCSDANSKAGPGQRGLGQARACSQSLGRQPRPASCRLAARRTTSNATERLFVRGHDGMQRLLRWFQPGCRQSMMARFFPPGRPLDIITSGSACLLACGGAAGPDACWL</sequence>
<evidence type="ECO:0000313" key="2">
    <source>
        <dbReference type="Proteomes" id="UP000813385"/>
    </source>
</evidence>